<proteinExistence type="predicted"/>
<sequence length="93" mass="10252">MKGIVFKELKAKALSNPEVKQAYDEADYELALVQLLYDMREKAGLSKTELAERLGVKPPAINRLEGNPLGASMRTLERYATACGAKLQITAIQ</sequence>
<name>A0A0T9KTF7_YERKR</name>
<reference evidence="2 3" key="1">
    <citation type="submission" date="2015-03" db="EMBL/GenBank/DDBJ databases">
        <authorList>
            <person name="Murphy D."/>
        </authorList>
    </citation>
    <scope>NUCLEOTIDE SEQUENCE [LARGE SCALE GENOMIC DNA]</scope>
    <source>
        <strain evidence="2 3">FCF326</strain>
    </source>
</reference>
<dbReference type="SUPFAM" id="SSF47413">
    <property type="entry name" value="lambda repressor-like DNA-binding domains"/>
    <property type="match status" value="1"/>
</dbReference>
<dbReference type="GO" id="GO:0003677">
    <property type="term" value="F:DNA binding"/>
    <property type="evidence" value="ECO:0007669"/>
    <property type="project" value="UniProtKB-KW"/>
</dbReference>
<dbReference type="InterPro" id="IPR010982">
    <property type="entry name" value="Lambda_DNA-bd_dom_sf"/>
</dbReference>
<gene>
    <name evidence="2" type="primary">higA_2</name>
    <name evidence="2" type="ORF">ERS008491_00884</name>
</gene>
<dbReference type="PROSITE" id="PS50943">
    <property type="entry name" value="HTH_CROC1"/>
    <property type="match status" value="1"/>
</dbReference>
<dbReference type="Gene3D" id="1.10.260.40">
    <property type="entry name" value="lambda repressor-like DNA-binding domains"/>
    <property type="match status" value="1"/>
</dbReference>
<evidence type="ECO:0000313" key="2">
    <source>
        <dbReference type="EMBL" id="CNE28530.1"/>
    </source>
</evidence>
<organism evidence="2 3">
    <name type="scientific">Yersinia kristensenii</name>
    <dbReference type="NCBI Taxonomy" id="28152"/>
    <lineage>
        <taxon>Bacteria</taxon>
        <taxon>Pseudomonadati</taxon>
        <taxon>Pseudomonadota</taxon>
        <taxon>Gammaproteobacteria</taxon>
        <taxon>Enterobacterales</taxon>
        <taxon>Yersiniaceae</taxon>
        <taxon>Yersinia</taxon>
    </lineage>
</organism>
<accession>A0A0T9KTF7</accession>
<evidence type="ECO:0000313" key="3">
    <source>
        <dbReference type="Proteomes" id="UP000045824"/>
    </source>
</evidence>
<dbReference type="CDD" id="cd00093">
    <property type="entry name" value="HTH_XRE"/>
    <property type="match status" value="1"/>
</dbReference>
<dbReference type="Pfam" id="PF01381">
    <property type="entry name" value="HTH_3"/>
    <property type="match status" value="1"/>
</dbReference>
<dbReference type="RefSeq" id="WP_049556123.1">
    <property type="nucleotide sequence ID" value="NZ_CABHXR010000061.1"/>
</dbReference>
<dbReference type="Proteomes" id="UP000045824">
    <property type="component" value="Unassembled WGS sequence"/>
</dbReference>
<dbReference type="AlphaFoldDB" id="A0A0T9KTF7"/>
<feature type="domain" description="HTH cro/C1-type" evidence="1">
    <location>
        <begin position="36"/>
        <end position="92"/>
    </location>
</feature>
<keyword evidence="2" id="KW-0238">DNA-binding</keyword>
<dbReference type="SMART" id="SM00530">
    <property type="entry name" value="HTH_XRE"/>
    <property type="match status" value="1"/>
</dbReference>
<evidence type="ECO:0000259" key="1">
    <source>
        <dbReference type="PROSITE" id="PS50943"/>
    </source>
</evidence>
<protein>
    <submittedName>
        <fullName evidence="2">DNA-binding protein</fullName>
    </submittedName>
</protein>
<dbReference type="InterPro" id="IPR001387">
    <property type="entry name" value="Cro/C1-type_HTH"/>
</dbReference>
<dbReference type="EMBL" id="CPYI01000002">
    <property type="protein sequence ID" value="CNE28530.1"/>
    <property type="molecule type" value="Genomic_DNA"/>
</dbReference>